<dbReference type="PROSITE" id="PS50066">
    <property type="entry name" value="MADS_BOX_2"/>
    <property type="match status" value="1"/>
</dbReference>
<dbReference type="EMBL" id="JAQQAF010000001">
    <property type="protein sequence ID" value="KAJ8513579.1"/>
    <property type="molecule type" value="Genomic_DNA"/>
</dbReference>
<protein>
    <recommendedName>
        <fullName evidence="7">MADS-box domain-containing protein</fullName>
    </recommendedName>
</protein>
<dbReference type="AlphaFoldDB" id="A0AAV8S2L0"/>
<keyword evidence="2" id="KW-0805">Transcription regulation</keyword>
<evidence type="ECO:0000259" key="7">
    <source>
        <dbReference type="PROSITE" id="PS50066"/>
    </source>
</evidence>
<evidence type="ECO:0000313" key="8">
    <source>
        <dbReference type="EMBL" id="KAJ8513579.1"/>
    </source>
</evidence>
<name>A0AAV8S2L0_ENSVE</name>
<keyword evidence="5" id="KW-0539">Nucleus</keyword>
<dbReference type="GO" id="GO:0000978">
    <property type="term" value="F:RNA polymerase II cis-regulatory region sequence-specific DNA binding"/>
    <property type="evidence" value="ECO:0007669"/>
    <property type="project" value="TreeGrafter"/>
</dbReference>
<keyword evidence="4" id="KW-0804">Transcription</keyword>
<keyword evidence="3" id="KW-0238">DNA-binding</keyword>
<feature type="coiled-coil region" evidence="6">
    <location>
        <begin position="100"/>
        <end position="134"/>
    </location>
</feature>
<sequence>MSREKKTSKGKQRIEIKKIENEEARYISFSKRRNGIYGKASELSTLCGADLAVLISSPTGKLHSFGSPSVALVVDRFLSTGAVPSSGSVHQEQSRRGQTVQDLNHRLMDLARRLEDAKAKKAILRERLEAAAAARGQACERIDNLEGLGLDELDRLMESLGRLKARASARTKEILTGTSPEPTAVDHVGPWRHGGISTVHSDSKGLGGQFPSNPVLAMRNQFESSASRSNPLIETIDFLDISGLFEKF</sequence>
<keyword evidence="9" id="KW-1185">Reference proteome</keyword>
<dbReference type="Pfam" id="PF00319">
    <property type="entry name" value="SRF-TF"/>
    <property type="match status" value="1"/>
</dbReference>
<organism evidence="8 9">
    <name type="scientific">Ensete ventricosum</name>
    <name type="common">Abyssinian banana</name>
    <name type="synonym">Musa ensete</name>
    <dbReference type="NCBI Taxonomy" id="4639"/>
    <lineage>
        <taxon>Eukaryota</taxon>
        <taxon>Viridiplantae</taxon>
        <taxon>Streptophyta</taxon>
        <taxon>Embryophyta</taxon>
        <taxon>Tracheophyta</taxon>
        <taxon>Spermatophyta</taxon>
        <taxon>Magnoliopsida</taxon>
        <taxon>Liliopsida</taxon>
        <taxon>Zingiberales</taxon>
        <taxon>Musaceae</taxon>
        <taxon>Ensete</taxon>
    </lineage>
</organism>
<evidence type="ECO:0000256" key="4">
    <source>
        <dbReference type="ARBA" id="ARBA00023163"/>
    </source>
</evidence>
<gene>
    <name evidence="8" type="ORF">OPV22_004013</name>
</gene>
<feature type="domain" description="MADS-box" evidence="7">
    <location>
        <begin position="9"/>
        <end position="69"/>
    </location>
</feature>
<reference evidence="8 9" key="1">
    <citation type="submission" date="2022-12" db="EMBL/GenBank/DDBJ databases">
        <title>Chromosome-scale assembly of the Ensete ventricosum genome.</title>
        <authorList>
            <person name="Dussert Y."/>
            <person name="Stocks J."/>
            <person name="Wendawek A."/>
            <person name="Woldeyes F."/>
            <person name="Nichols R.A."/>
            <person name="Borrell J.S."/>
        </authorList>
    </citation>
    <scope>NUCLEOTIDE SEQUENCE [LARGE SCALE GENOMIC DNA]</scope>
    <source>
        <strain evidence="9">cv. Maze</strain>
        <tissue evidence="8">Seeds</tissue>
    </source>
</reference>
<accession>A0AAV8S2L0</accession>
<evidence type="ECO:0000256" key="6">
    <source>
        <dbReference type="SAM" id="Coils"/>
    </source>
</evidence>
<comment type="subcellular location">
    <subcellularLocation>
        <location evidence="1">Nucleus</location>
    </subcellularLocation>
</comment>
<dbReference type="SUPFAM" id="SSF55455">
    <property type="entry name" value="SRF-like"/>
    <property type="match status" value="1"/>
</dbReference>
<dbReference type="InterPro" id="IPR036879">
    <property type="entry name" value="TF_MADSbox_sf"/>
</dbReference>
<dbReference type="SMART" id="SM00432">
    <property type="entry name" value="MADS"/>
    <property type="match status" value="1"/>
</dbReference>
<dbReference type="Gene3D" id="3.40.1810.10">
    <property type="entry name" value="Transcription factor, MADS-box"/>
    <property type="match status" value="1"/>
</dbReference>
<evidence type="ECO:0000256" key="5">
    <source>
        <dbReference type="ARBA" id="ARBA00023242"/>
    </source>
</evidence>
<dbReference type="GO" id="GO:0000981">
    <property type="term" value="F:DNA-binding transcription factor activity, RNA polymerase II-specific"/>
    <property type="evidence" value="ECO:0007669"/>
    <property type="project" value="TreeGrafter"/>
</dbReference>
<dbReference type="PRINTS" id="PR00404">
    <property type="entry name" value="MADSDOMAIN"/>
</dbReference>
<evidence type="ECO:0000256" key="3">
    <source>
        <dbReference type="ARBA" id="ARBA00023125"/>
    </source>
</evidence>
<dbReference type="GO" id="GO:0046983">
    <property type="term" value="F:protein dimerization activity"/>
    <property type="evidence" value="ECO:0007669"/>
    <property type="project" value="InterPro"/>
</dbReference>
<evidence type="ECO:0000256" key="2">
    <source>
        <dbReference type="ARBA" id="ARBA00023015"/>
    </source>
</evidence>
<dbReference type="PANTHER" id="PTHR11945:SF776">
    <property type="entry name" value="AGAMOUS-LIKE 50-RELATED"/>
    <property type="match status" value="1"/>
</dbReference>
<comment type="caution">
    <text evidence="8">The sequence shown here is derived from an EMBL/GenBank/DDBJ whole genome shotgun (WGS) entry which is preliminary data.</text>
</comment>
<dbReference type="PANTHER" id="PTHR11945">
    <property type="entry name" value="MADS BOX PROTEIN"/>
    <property type="match status" value="1"/>
</dbReference>
<keyword evidence="6" id="KW-0175">Coiled coil</keyword>
<proteinExistence type="predicted"/>
<evidence type="ECO:0000313" key="9">
    <source>
        <dbReference type="Proteomes" id="UP001222027"/>
    </source>
</evidence>
<dbReference type="Proteomes" id="UP001222027">
    <property type="component" value="Unassembled WGS sequence"/>
</dbReference>
<evidence type="ECO:0000256" key="1">
    <source>
        <dbReference type="ARBA" id="ARBA00004123"/>
    </source>
</evidence>
<dbReference type="GO" id="GO:0005634">
    <property type="term" value="C:nucleus"/>
    <property type="evidence" value="ECO:0007669"/>
    <property type="project" value="UniProtKB-SubCell"/>
</dbReference>
<dbReference type="InterPro" id="IPR002100">
    <property type="entry name" value="TF_MADSbox"/>
</dbReference>